<sequence>MDVPRPQGHSGTSRSARSQTTERNLPAVSPNTSAAAAVSPTPPAPPAAPTLAWLPALERLEVRLQISAVTVTVPAGPESGGGAAGDAERTADPLPAAAGHHPAPVPGRVRSSSDSGHRCCLHGQLVSVLPSVRLDSAALKSAALPTVPEVPVRLTRPSAAAAGSQLRSPSQTQQVMSPSVVVRDCASIPCPTPPPPPTPRAAAGPAVVVLWPCAVSRQLVVATRDRSRTFAGAPIAEKGFAHAHCRGARPLRRRYALRCRQ</sequence>
<keyword evidence="3" id="KW-1185">Reference proteome</keyword>
<dbReference type="AlphaFoldDB" id="A0A6A4W994"/>
<evidence type="ECO:0000313" key="3">
    <source>
        <dbReference type="Proteomes" id="UP000440578"/>
    </source>
</evidence>
<protein>
    <submittedName>
        <fullName evidence="2">Uncharacterized protein</fullName>
    </submittedName>
</protein>
<feature type="compositionally biased region" description="Polar residues" evidence="1">
    <location>
        <begin position="9"/>
        <end position="23"/>
    </location>
</feature>
<dbReference type="Proteomes" id="UP000440578">
    <property type="component" value="Unassembled WGS sequence"/>
</dbReference>
<evidence type="ECO:0000313" key="2">
    <source>
        <dbReference type="EMBL" id="KAF0302603.1"/>
    </source>
</evidence>
<name>A0A6A4W994_AMPAM</name>
<comment type="caution">
    <text evidence="2">The sequence shown here is derived from an EMBL/GenBank/DDBJ whole genome shotgun (WGS) entry which is preliminary data.</text>
</comment>
<feature type="region of interest" description="Disordered" evidence="1">
    <location>
        <begin position="73"/>
        <end position="116"/>
    </location>
</feature>
<gene>
    <name evidence="2" type="ORF">FJT64_025285</name>
</gene>
<feature type="compositionally biased region" description="Low complexity" evidence="1">
    <location>
        <begin position="26"/>
        <end position="39"/>
    </location>
</feature>
<reference evidence="2 3" key="1">
    <citation type="submission" date="2019-07" db="EMBL/GenBank/DDBJ databases">
        <title>Draft genome assembly of a fouling barnacle, Amphibalanus amphitrite (Darwin, 1854): The first reference genome for Thecostraca.</title>
        <authorList>
            <person name="Kim W."/>
        </authorList>
    </citation>
    <scope>NUCLEOTIDE SEQUENCE [LARGE SCALE GENOMIC DNA]</scope>
    <source>
        <strain evidence="2">SNU_AA5</strain>
        <tissue evidence="2">Soma without cirri and trophi</tissue>
    </source>
</reference>
<feature type="region of interest" description="Disordered" evidence="1">
    <location>
        <begin position="1"/>
        <end position="46"/>
    </location>
</feature>
<accession>A0A6A4W994</accession>
<proteinExistence type="predicted"/>
<organism evidence="2 3">
    <name type="scientific">Amphibalanus amphitrite</name>
    <name type="common">Striped barnacle</name>
    <name type="synonym">Balanus amphitrite</name>
    <dbReference type="NCBI Taxonomy" id="1232801"/>
    <lineage>
        <taxon>Eukaryota</taxon>
        <taxon>Metazoa</taxon>
        <taxon>Ecdysozoa</taxon>
        <taxon>Arthropoda</taxon>
        <taxon>Crustacea</taxon>
        <taxon>Multicrustacea</taxon>
        <taxon>Cirripedia</taxon>
        <taxon>Thoracica</taxon>
        <taxon>Thoracicalcarea</taxon>
        <taxon>Balanomorpha</taxon>
        <taxon>Balanoidea</taxon>
        <taxon>Balanidae</taxon>
        <taxon>Amphibalaninae</taxon>
        <taxon>Amphibalanus</taxon>
    </lineage>
</organism>
<feature type="compositionally biased region" description="Low complexity" evidence="1">
    <location>
        <begin position="92"/>
        <end position="102"/>
    </location>
</feature>
<evidence type="ECO:0000256" key="1">
    <source>
        <dbReference type="SAM" id="MobiDB-lite"/>
    </source>
</evidence>
<dbReference type="EMBL" id="VIIS01001041">
    <property type="protein sequence ID" value="KAF0302603.1"/>
    <property type="molecule type" value="Genomic_DNA"/>
</dbReference>